<proteinExistence type="predicted"/>
<evidence type="ECO:0000313" key="5">
    <source>
        <dbReference type="Proteomes" id="UP000239089"/>
    </source>
</evidence>
<evidence type="ECO:0000256" key="2">
    <source>
        <dbReference type="SAM" id="SignalP"/>
    </source>
</evidence>
<evidence type="ECO:0000259" key="3">
    <source>
        <dbReference type="Pfam" id="PF00656"/>
    </source>
</evidence>
<feature type="domain" description="Peptidase C14 caspase" evidence="3">
    <location>
        <begin position="40"/>
        <end position="255"/>
    </location>
</feature>
<evidence type="ECO:0000256" key="1">
    <source>
        <dbReference type="SAM" id="MobiDB-lite"/>
    </source>
</evidence>
<sequence>MTRKARNFKIRIAAGALALSGVFAALAQVVAQPVPVGANRLALVVGEAAYRSGPLSSAANDAGLIAQTLQIAGFDVTGAADLDQDGLRKTFREFLDKAAAAGPDTTVFIYLSGRAIQYEGENYLAPVDAAIPTAAIAPIATLRLSDYLNPLAQMPLKARIVVLDAARANSFATNGPPLAGGLALIDPPPGELVAFNAAPGSVAPAETGPYGVYAQALNEMMRQGGLPVDQMFDSVRLRVAEQTKGAQIPWDESKLSSAPVLIARAESAPPVRATAELRSRPIRDYSVDQAYAAALERDTIGGYSEFIAAYSNSPYSARVRALLAVRREALTWRRARSGDSPAAYWTYLQRYPRGPHAEDARRRLTILRAELAPPPRFEEVEFEDVAPPPDWEAREDAVYFRRPYVEFDDADYGPPPPRVEFLPPPVFYDEPPPPPPHRNLLPLPLVAAPLLFAVPAIRHGLFHAPEPVQAQNPGAQQYYDERARPAPPAGGPPQQPGFPPGAGAPPPQPQGGPSPSGRPLSPPSAGQAAPQPAPQQPGALQQPGGPNGRVTPQGVPSGRPLSPPPAGQAAPQP</sequence>
<feature type="chain" id="PRO_5015435473" description="Peptidase C14 caspase domain-containing protein" evidence="2">
    <location>
        <begin position="28"/>
        <end position="573"/>
    </location>
</feature>
<keyword evidence="2" id="KW-0732">Signal</keyword>
<dbReference type="RefSeq" id="WP_193938429.1">
    <property type="nucleotide sequence ID" value="NZ_NHSJ01000071.1"/>
</dbReference>
<organism evidence="4 5">
    <name type="scientific">Rhodoblastus sphagnicola</name>
    <dbReference type="NCBI Taxonomy" id="333368"/>
    <lineage>
        <taxon>Bacteria</taxon>
        <taxon>Pseudomonadati</taxon>
        <taxon>Pseudomonadota</taxon>
        <taxon>Alphaproteobacteria</taxon>
        <taxon>Hyphomicrobiales</taxon>
        <taxon>Rhodoblastaceae</taxon>
        <taxon>Rhodoblastus</taxon>
    </lineage>
</organism>
<feature type="compositionally biased region" description="Low complexity" evidence="1">
    <location>
        <begin position="513"/>
        <end position="544"/>
    </location>
</feature>
<reference evidence="4 5" key="1">
    <citation type="journal article" date="2018" name="Arch. Microbiol.">
        <title>New insights into the metabolic potential of the phototrophic purple bacterium Rhodopila globiformis DSM 161(T) from its draft genome sequence and evidence for a vanadium-dependent nitrogenase.</title>
        <authorList>
            <person name="Imhoff J.F."/>
            <person name="Rahn T."/>
            <person name="Kunzel S."/>
            <person name="Neulinger S.C."/>
        </authorList>
    </citation>
    <scope>NUCLEOTIDE SEQUENCE [LARGE SCALE GENOMIC DNA]</scope>
    <source>
        <strain evidence="4 5">DSM 16996</strain>
    </source>
</reference>
<dbReference type="PANTHER" id="PTHR22576:SF37">
    <property type="entry name" value="MUCOSA-ASSOCIATED LYMPHOID TISSUE LYMPHOMA TRANSLOCATION PROTEIN 1"/>
    <property type="match status" value="1"/>
</dbReference>
<dbReference type="SUPFAM" id="SSF52129">
    <property type="entry name" value="Caspase-like"/>
    <property type="match status" value="1"/>
</dbReference>
<evidence type="ECO:0000313" key="4">
    <source>
        <dbReference type="EMBL" id="PPQ30842.1"/>
    </source>
</evidence>
<gene>
    <name evidence="4" type="ORF">CCR94_11305</name>
</gene>
<dbReference type="Pfam" id="PF00656">
    <property type="entry name" value="Peptidase_C14"/>
    <property type="match status" value="1"/>
</dbReference>
<feature type="non-terminal residue" evidence="4">
    <location>
        <position position="573"/>
    </location>
</feature>
<dbReference type="PANTHER" id="PTHR22576">
    <property type="entry name" value="MUCOSA ASSOCIATED LYMPHOID TISSUE LYMPHOMA TRANSLOCATION PROTEIN 1/PARACASPASE"/>
    <property type="match status" value="1"/>
</dbReference>
<accession>A0A2S6N897</accession>
<feature type="compositionally biased region" description="Pro residues" evidence="1">
    <location>
        <begin position="561"/>
        <end position="573"/>
    </location>
</feature>
<feature type="signal peptide" evidence="2">
    <location>
        <begin position="1"/>
        <end position="27"/>
    </location>
</feature>
<dbReference type="EMBL" id="NHSJ01000071">
    <property type="protein sequence ID" value="PPQ30842.1"/>
    <property type="molecule type" value="Genomic_DNA"/>
</dbReference>
<dbReference type="GO" id="GO:0006508">
    <property type="term" value="P:proteolysis"/>
    <property type="evidence" value="ECO:0007669"/>
    <property type="project" value="InterPro"/>
</dbReference>
<dbReference type="InterPro" id="IPR011600">
    <property type="entry name" value="Pept_C14_caspase"/>
</dbReference>
<dbReference type="InterPro" id="IPR052039">
    <property type="entry name" value="Caspase-related_regulators"/>
</dbReference>
<dbReference type="Proteomes" id="UP000239089">
    <property type="component" value="Unassembled WGS sequence"/>
</dbReference>
<keyword evidence="5" id="KW-1185">Reference proteome</keyword>
<comment type="caution">
    <text evidence="4">The sequence shown here is derived from an EMBL/GenBank/DDBJ whole genome shotgun (WGS) entry which is preliminary data.</text>
</comment>
<feature type="compositionally biased region" description="Pro residues" evidence="1">
    <location>
        <begin position="485"/>
        <end position="512"/>
    </location>
</feature>
<name>A0A2S6N897_9HYPH</name>
<dbReference type="GO" id="GO:0004197">
    <property type="term" value="F:cysteine-type endopeptidase activity"/>
    <property type="evidence" value="ECO:0007669"/>
    <property type="project" value="InterPro"/>
</dbReference>
<protein>
    <recommendedName>
        <fullName evidence="3">Peptidase C14 caspase domain-containing protein</fullName>
    </recommendedName>
</protein>
<feature type="region of interest" description="Disordered" evidence="1">
    <location>
        <begin position="481"/>
        <end position="573"/>
    </location>
</feature>
<dbReference type="InterPro" id="IPR029030">
    <property type="entry name" value="Caspase-like_dom_sf"/>
</dbReference>
<dbReference type="Gene3D" id="3.40.50.1460">
    <property type="match status" value="1"/>
</dbReference>
<dbReference type="AlphaFoldDB" id="A0A2S6N897"/>